<feature type="compositionally biased region" description="Low complexity" evidence="2">
    <location>
        <begin position="285"/>
        <end position="295"/>
    </location>
</feature>
<keyword evidence="3" id="KW-1133">Transmembrane helix</keyword>
<organism evidence="7 8">
    <name type="scientific">Purpureocillium lilacinum</name>
    <name type="common">Paecilomyces lilacinus</name>
    <dbReference type="NCBI Taxonomy" id="33203"/>
    <lineage>
        <taxon>Eukaryota</taxon>
        <taxon>Fungi</taxon>
        <taxon>Dikarya</taxon>
        <taxon>Ascomycota</taxon>
        <taxon>Pezizomycotina</taxon>
        <taxon>Sordariomycetes</taxon>
        <taxon>Hypocreomycetidae</taxon>
        <taxon>Hypocreales</taxon>
        <taxon>Ophiocordycipitaceae</taxon>
        <taxon>Purpureocillium</taxon>
    </lineage>
</organism>
<dbReference type="Gene3D" id="3.50.30.30">
    <property type="match status" value="1"/>
</dbReference>
<dbReference type="AlphaFoldDB" id="A0A2U3EFJ4"/>
<comment type="similarity">
    <text evidence="1">Belongs to the peptidase M28 family. M28B subfamily.</text>
</comment>
<evidence type="ECO:0000259" key="5">
    <source>
        <dbReference type="Pfam" id="PF04253"/>
    </source>
</evidence>
<dbReference type="GO" id="GO:0004180">
    <property type="term" value="F:carboxypeptidase activity"/>
    <property type="evidence" value="ECO:0007669"/>
    <property type="project" value="TreeGrafter"/>
</dbReference>
<evidence type="ECO:0000313" key="8">
    <source>
        <dbReference type="Proteomes" id="UP000245956"/>
    </source>
</evidence>
<dbReference type="SUPFAM" id="SSF52025">
    <property type="entry name" value="PA domain"/>
    <property type="match status" value="1"/>
</dbReference>
<dbReference type="SUPFAM" id="SSF53187">
    <property type="entry name" value="Zn-dependent exopeptidases"/>
    <property type="match status" value="1"/>
</dbReference>
<dbReference type="PANTHER" id="PTHR10404">
    <property type="entry name" value="N-ACETYLATED-ALPHA-LINKED ACIDIC DIPEPTIDASE"/>
    <property type="match status" value="1"/>
</dbReference>
<feature type="region of interest" description="Disordered" evidence="2">
    <location>
        <begin position="283"/>
        <end position="342"/>
    </location>
</feature>
<sequence>MQSPPALVIGDGLKAAVGSGDEATAAIEAAWGAASLGHAGILRLLQPSRFGNLHARVDNTGQASAQRFSRVEGMGEMKLLPRRTTGRPLSGQSCKPAGGSLLSPTYNYRGWEVHRAAHCRCRPGNCRSQCDSVSWQTSDTHSGAAQYPPPPRRGYSTLAPAEPPHRIHSALRAFQRASGWCPLQLWLAPTTGGLPRCYQPIWKEHSRVFPANPTRAVAGDNVNGPNFVIRLRELDSRAGQRTSLSAPLSGLSSCFNAAAANSGNFSNNSSDAGYRLRRRPWASLTHPSHTHPSSSRGKSPETTRAQPRRRPSDVNPSTLFNRADSGVRRLPSKPDKMANESTPLIQTVRVGPPRRRYPHQTCRRFCTLACTCVLIFGFISFALHAFLLWPYHRHHGHHSHHALSRHNGKSLSHDKLKSILLDTPSAKHAREWSQYYTSGPHLAGKNLSQAEWTRDKWQGWGVNSEVVAYDVYINYPVDHSLSLLSKSEKAKSWTVDFKATLTEDVLEEDPTTALDNRVPTFHGYSASGNVTASFVYVNYGTYRDFEDLVEAGIDLKGRIAIAKYGGVFRGLKVKRAQELGMVGTLIYSDPGDDGKHTEENGYKPYPDGPARNPSSVQRGSVQFLSVRPGDPSTPGYPSKPGAPRAPVHDSTPSIPSIPISYADAIPILKALNGYGPNSTTFNKYWNRNLGLAHKGVRYNIGPSPDNVVLNLYNEQEYTTTPLWDVIGVVNGTIPNEVIVVGNHRDAWIAGGAADPNSGSAILNEVIRSVGKAVDAGWKPLRTIVFGSWDGEEYGLVGSTEWVEEFLPWISDANVAYINVDVGASGPQFEAASAPLLNKVLREATKMVLSPNQTTKGQTVGDVWDGKIRTMGSGSDFTAFQDFAGVPCIDMGFKAAPESPVYQYHSNYDSFYWMDKYGDPGFKYHEAMAQVLGVLLGELSNTIVIPFGATEYADALDGYLDQVEDRLKAAREPTSEADIFALRGALTPKEVTGSADAFEESLRTVRRSLAALRVKAAELDDLAAWANRKLDDGIPWWNIIGKIKLWITIAKVNVQYKYFERHFLFEGGLDSRSWFKHVVFAPGLWTGYAGAVYPGLMESIDAKDYNNGLKWAGIIDRCVVKATHSIK</sequence>
<evidence type="ECO:0000256" key="2">
    <source>
        <dbReference type="SAM" id="MobiDB-lite"/>
    </source>
</evidence>
<dbReference type="EMBL" id="LCWV01000005">
    <property type="protein sequence ID" value="PWI73286.1"/>
    <property type="molecule type" value="Genomic_DNA"/>
</dbReference>
<dbReference type="InterPro" id="IPR046450">
    <property type="entry name" value="PA_dom_sf"/>
</dbReference>
<feature type="domain" description="Transferrin receptor-like dimerisation" evidence="5">
    <location>
        <begin position="1000"/>
        <end position="1125"/>
    </location>
</feature>
<dbReference type="SUPFAM" id="SSF47672">
    <property type="entry name" value="Transferrin receptor-like dimerisation domain"/>
    <property type="match status" value="1"/>
</dbReference>
<evidence type="ECO:0000313" key="7">
    <source>
        <dbReference type="EMBL" id="PWI73286.1"/>
    </source>
</evidence>
<dbReference type="FunFam" id="3.50.30.30:FF:000008">
    <property type="entry name" value="Glutamate carboxypeptidase 2"/>
    <property type="match status" value="1"/>
</dbReference>
<feature type="domain" description="Peptidase M28" evidence="6">
    <location>
        <begin position="725"/>
        <end position="910"/>
    </location>
</feature>
<dbReference type="Pfam" id="PF02225">
    <property type="entry name" value="PA"/>
    <property type="match status" value="1"/>
</dbReference>
<reference evidence="7 8" key="1">
    <citation type="journal article" date="2016" name="Front. Microbiol.">
        <title>Genome and transcriptome sequences reveal the specific parasitism of the nematophagous Purpureocillium lilacinum 36-1.</title>
        <authorList>
            <person name="Xie J."/>
            <person name="Li S."/>
            <person name="Mo C."/>
            <person name="Xiao X."/>
            <person name="Peng D."/>
            <person name="Wang G."/>
            <person name="Xiao Y."/>
        </authorList>
    </citation>
    <scope>NUCLEOTIDE SEQUENCE [LARGE SCALE GENOMIC DNA]</scope>
    <source>
        <strain evidence="7 8">36-1</strain>
    </source>
</reference>
<dbReference type="Gene3D" id="3.40.630.10">
    <property type="entry name" value="Zn peptidases"/>
    <property type="match status" value="1"/>
</dbReference>
<feature type="compositionally biased region" description="Polar residues" evidence="2">
    <location>
        <begin position="296"/>
        <end position="305"/>
    </location>
</feature>
<dbReference type="FunFam" id="3.40.630.10:FF:000101">
    <property type="entry name" value="N-acetylated alpha-linked acidic dipeptidase like 1"/>
    <property type="match status" value="1"/>
</dbReference>
<dbReference type="CDD" id="cd08022">
    <property type="entry name" value="M28_PSMA_like"/>
    <property type="match status" value="1"/>
</dbReference>
<comment type="caution">
    <text evidence="7">The sequence shown here is derived from an EMBL/GenBank/DDBJ whole genome shotgun (WGS) entry which is preliminary data.</text>
</comment>
<evidence type="ECO:0000256" key="3">
    <source>
        <dbReference type="SAM" id="Phobius"/>
    </source>
</evidence>
<dbReference type="InterPro" id="IPR007365">
    <property type="entry name" value="TFR-like_dimer_dom"/>
</dbReference>
<dbReference type="InterPro" id="IPR039373">
    <property type="entry name" value="Peptidase_M28B"/>
</dbReference>
<evidence type="ECO:0000259" key="6">
    <source>
        <dbReference type="Pfam" id="PF04389"/>
    </source>
</evidence>
<evidence type="ECO:0008006" key="9">
    <source>
        <dbReference type="Google" id="ProtNLM"/>
    </source>
</evidence>
<feature type="region of interest" description="Disordered" evidence="2">
    <location>
        <begin position="137"/>
        <end position="157"/>
    </location>
</feature>
<feature type="compositionally biased region" description="Polar residues" evidence="2">
    <location>
        <begin position="612"/>
        <end position="623"/>
    </location>
</feature>
<evidence type="ECO:0000259" key="4">
    <source>
        <dbReference type="Pfam" id="PF02225"/>
    </source>
</evidence>
<dbReference type="Proteomes" id="UP000245956">
    <property type="component" value="Unassembled WGS sequence"/>
</dbReference>
<proteinExistence type="inferred from homology"/>
<dbReference type="Gene3D" id="1.20.930.40">
    <property type="entry name" value="Transferrin receptor-like, dimerisation domain"/>
    <property type="match status" value="1"/>
</dbReference>
<feature type="compositionally biased region" description="Basic and acidic residues" evidence="2">
    <location>
        <begin position="592"/>
        <end position="601"/>
    </location>
</feature>
<dbReference type="InterPro" id="IPR036757">
    <property type="entry name" value="TFR-like_dimer_dom_sf"/>
</dbReference>
<dbReference type="CDD" id="cd02121">
    <property type="entry name" value="PA_GCPII_like"/>
    <property type="match status" value="1"/>
</dbReference>
<feature type="domain" description="PA" evidence="4">
    <location>
        <begin position="530"/>
        <end position="609"/>
    </location>
</feature>
<dbReference type="Pfam" id="PF04389">
    <property type="entry name" value="Peptidase_M28"/>
    <property type="match status" value="1"/>
</dbReference>
<feature type="region of interest" description="Disordered" evidence="2">
    <location>
        <begin position="586"/>
        <end position="651"/>
    </location>
</feature>
<accession>A0A2U3EFJ4</accession>
<gene>
    <name evidence="7" type="ORF">PCL_10301</name>
</gene>
<dbReference type="Pfam" id="PF04253">
    <property type="entry name" value="TFR_dimer"/>
    <property type="match status" value="1"/>
</dbReference>
<dbReference type="InterPro" id="IPR007484">
    <property type="entry name" value="Peptidase_M28"/>
</dbReference>
<dbReference type="PANTHER" id="PTHR10404:SF46">
    <property type="entry name" value="VACUOLAR PROTEIN SORTING-ASSOCIATED PROTEIN 70"/>
    <property type="match status" value="1"/>
</dbReference>
<protein>
    <recommendedName>
        <fullName evidence="9">Glutamate carboxypeptidase</fullName>
    </recommendedName>
</protein>
<keyword evidence="3" id="KW-0812">Transmembrane</keyword>
<evidence type="ECO:0000256" key="1">
    <source>
        <dbReference type="ARBA" id="ARBA00005634"/>
    </source>
</evidence>
<name>A0A2U3EFJ4_PURLI</name>
<feature type="transmembrane region" description="Helical" evidence="3">
    <location>
        <begin position="365"/>
        <end position="389"/>
    </location>
</feature>
<dbReference type="InterPro" id="IPR003137">
    <property type="entry name" value="PA_domain"/>
</dbReference>
<keyword evidence="3" id="KW-0472">Membrane</keyword>